<reference evidence="2 3" key="1">
    <citation type="submission" date="2015-10" db="EMBL/GenBank/DDBJ databases">
        <title>Draft genome sequence of Streptomyces corchorusii DSM 40340, type strain for the species Streptomyces corchorusii.</title>
        <authorList>
            <person name="Ruckert C."/>
            <person name="Winkler A."/>
            <person name="Kalinowski J."/>
            <person name="Kampfer P."/>
            <person name="Glaeser S."/>
        </authorList>
    </citation>
    <scope>NUCLEOTIDE SEQUENCE [LARGE SCALE GENOMIC DNA]</scope>
    <source>
        <strain evidence="2 3">DSM 40340</strain>
    </source>
</reference>
<evidence type="ECO:0000313" key="2">
    <source>
        <dbReference type="EMBL" id="KUN27871.1"/>
    </source>
</evidence>
<protein>
    <submittedName>
        <fullName evidence="2">Uncharacterized protein</fullName>
    </submittedName>
</protein>
<keyword evidence="3" id="KW-1185">Reference proteome</keyword>
<organism evidence="2 3">
    <name type="scientific">Streptomyces corchorusii</name>
    <name type="common">Streptomyces chibaensis</name>
    <dbReference type="NCBI Taxonomy" id="1903"/>
    <lineage>
        <taxon>Bacteria</taxon>
        <taxon>Bacillati</taxon>
        <taxon>Actinomycetota</taxon>
        <taxon>Actinomycetes</taxon>
        <taxon>Kitasatosporales</taxon>
        <taxon>Streptomycetaceae</taxon>
        <taxon>Streptomyces</taxon>
    </lineage>
</organism>
<dbReference type="AlphaFoldDB" id="A0A101QDE3"/>
<dbReference type="RefSeq" id="WP_059263354.1">
    <property type="nucleotide sequence ID" value="NZ_KQ948355.1"/>
</dbReference>
<name>A0A101QDE3_STRCK</name>
<feature type="compositionally biased region" description="Basic and acidic residues" evidence="1">
    <location>
        <begin position="66"/>
        <end position="81"/>
    </location>
</feature>
<evidence type="ECO:0000313" key="3">
    <source>
        <dbReference type="Proteomes" id="UP000053398"/>
    </source>
</evidence>
<comment type="caution">
    <text evidence="2">The sequence shown here is derived from an EMBL/GenBank/DDBJ whole genome shotgun (WGS) entry which is preliminary data.</text>
</comment>
<dbReference type="Proteomes" id="UP000053398">
    <property type="component" value="Unassembled WGS sequence"/>
</dbReference>
<sequence length="149" mass="16044">MGARRAFGPGGCCDQQVLLAGERHRFHVPAPWAPGGDDQAVPAGPHLLQQRLGQPLRDPQPDPVGDEGHQRGQRPHAEQLRRAGGVHGHGLPGRRAGALRSGERVQRTRRPDRELVGGRGGFHTARQPRERLPAGLLLQGADLGGHSRL</sequence>
<evidence type="ECO:0000256" key="1">
    <source>
        <dbReference type="SAM" id="MobiDB-lite"/>
    </source>
</evidence>
<accession>A0A101QDE3</accession>
<gene>
    <name evidence="2" type="ORF">AQJ11_14800</name>
</gene>
<proteinExistence type="predicted"/>
<dbReference type="EMBL" id="LMWP01000016">
    <property type="protein sequence ID" value="KUN27871.1"/>
    <property type="molecule type" value="Genomic_DNA"/>
</dbReference>
<feature type="compositionally biased region" description="Basic and acidic residues" evidence="1">
    <location>
        <begin position="101"/>
        <end position="116"/>
    </location>
</feature>
<feature type="region of interest" description="Disordered" evidence="1">
    <location>
        <begin position="29"/>
        <end position="149"/>
    </location>
</feature>